<dbReference type="Proteomes" id="UP000234331">
    <property type="component" value="Unassembled WGS sequence"/>
</dbReference>
<dbReference type="AlphaFoldDB" id="A0A2I2KKU1"/>
<keyword evidence="3" id="KW-1185">Reference proteome</keyword>
<proteinExistence type="predicted"/>
<evidence type="ECO:0000313" key="3">
    <source>
        <dbReference type="Proteomes" id="UP000234331"/>
    </source>
</evidence>
<evidence type="ECO:0000313" key="2">
    <source>
        <dbReference type="EMBL" id="SNQ46292.1"/>
    </source>
</evidence>
<sequence>MPSGGARGIGSPVGFSVAGILVAPGLGAARRRPAVTAGTVPAHPWQHADPVTRGAGRRHGRAEPVGRHRARRAAPVCVPR</sequence>
<organism evidence="2 3">
    <name type="scientific">Frankia canadensis</name>
    <dbReference type="NCBI Taxonomy" id="1836972"/>
    <lineage>
        <taxon>Bacteria</taxon>
        <taxon>Bacillati</taxon>
        <taxon>Actinomycetota</taxon>
        <taxon>Actinomycetes</taxon>
        <taxon>Frankiales</taxon>
        <taxon>Frankiaceae</taxon>
        <taxon>Frankia</taxon>
    </lineage>
</organism>
<accession>A0A2I2KKU1</accession>
<feature type="region of interest" description="Disordered" evidence="1">
    <location>
        <begin position="34"/>
        <end position="80"/>
    </location>
</feature>
<name>A0A2I2KKU1_9ACTN</name>
<protein>
    <submittedName>
        <fullName evidence="2">Uncharacterized protein</fullName>
    </submittedName>
</protein>
<gene>
    <name evidence="2" type="ORF">FRACA_1330011</name>
</gene>
<dbReference type="EMBL" id="FZMO01000039">
    <property type="protein sequence ID" value="SNQ46292.1"/>
    <property type="molecule type" value="Genomic_DNA"/>
</dbReference>
<evidence type="ECO:0000256" key="1">
    <source>
        <dbReference type="SAM" id="MobiDB-lite"/>
    </source>
</evidence>
<reference evidence="2 3" key="1">
    <citation type="submission" date="2017-06" db="EMBL/GenBank/DDBJ databases">
        <authorList>
            <person name="Kim H.J."/>
            <person name="Triplett B.A."/>
        </authorList>
    </citation>
    <scope>NUCLEOTIDE SEQUENCE [LARGE SCALE GENOMIC DNA]</scope>
    <source>
        <strain evidence="2">FRACA_ARgP5</strain>
    </source>
</reference>